<comment type="caution">
    <text evidence="2">The sequence shown here is derived from an EMBL/GenBank/DDBJ whole genome shotgun (WGS) entry which is preliminary data.</text>
</comment>
<feature type="domain" description="Cupin type-2" evidence="1">
    <location>
        <begin position="38"/>
        <end position="104"/>
    </location>
</feature>
<reference evidence="3" key="1">
    <citation type="journal article" date="2019" name="Int. J. Syst. Evol. Microbiol.">
        <title>The Global Catalogue of Microorganisms (GCM) 10K type strain sequencing project: providing services to taxonomists for standard genome sequencing and annotation.</title>
        <authorList>
            <consortium name="The Broad Institute Genomics Platform"/>
            <consortium name="The Broad Institute Genome Sequencing Center for Infectious Disease"/>
            <person name="Wu L."/>
            <person name="Ma J."/>
        </authorList>
    </citation>
    <scope>NUCLEOTIDE SEQUENCE [LARGE SCALE GENOMIC DNA]</scope>
    <source>
        <strain evidence="3">JCM 18303</strain>
    </source>
</reference>
<dbReference type="Proteomes" id="UP001428817">
    <property type="component" value="Unassembled WGS sequence"/>
</dbReference>
<sequence length="153" mass="16922">MTVEWHHAPLHTLAGFRAPQRQVLTPAIAKGAQVSSGFVVMPAGHAAAAHVHDMHDMIVIVLEGNVTTLIGERLENEYRHEPGDSFLIPAGQPHVGINAAPWRCVLVECRSDPYFNEDVTLLPELEAVVQRRAAELRADFAPPEDRRTILDRV</sequence>
<dbReference type="SUPFAM" id="SSF51182">
    <property type="entry name" value="RmlC-like cupins"/>
    <property type="match status" value="1"/>
</dbReference>
<keyword evidence="3" id="KW-1185">Reference proteome</keyword>
<organism evidence="2 3">
    <name type="scientific">Pseudonocardia eucalypti</name>
    <dbReference type="NCBI Taxonomy" id="648755"/>
    <lineage>
        <taxon>Bacteria</taxon>
        <taxon>Bacillati</taxon>
        <taxon>Actinomycetota</taxon>
        <taxon>Actinomycetes</taxon>
        <taxon>Pseudonocardiales</taxon>
        <taxon>Pseudonocardiaceae</taxon>
        <taxon>Pseudonocardia</taxon>
    </lineage>
</organism>
<dbReference type="InterPro" id="IPR014710">
    <property type="entry name" value="RmlC-like_jellyroll"/>
</dbReference>
<gene>
    <name evidence="2" type="ORF">GCM10023321_41180</name>
</gene>
<evidence type="ECO:0000259" key="1">
    <source>
        <dbReference type="Pfam" id="PF07883"/>
    </source>
</evidence>
<name>A0ABP9QCP8_9PSEU</name>
<dbReference type="InterPro" id="IPR013096">
    <property type="entry name" value="Cupin_2"/>
</dbReference>
<proteinExistence type="predicted"/>
<accession>A0ABP9QCP8</accession>
<dbReference type="EMBL" id="BAABJP010000019">
    <property type="protein sequence ID" value="GAA5159683.1"/>
    <property type="molecule type" value="Genomic_DNA"/>
</dbReference>
<evidence type="ECO:0000313" key="3">
    <source>
        <dbReference type="Proteomes" id="UP001428817"/>
    </source>
</evidence>
<dbReference type="Pfam" id="PF07883">
    <property type="entry name" value="Cupin_2"/>
    <property type="match status" value="1"/>
</dbReference>
<dbReference type="InterPro" id="IPR011051">
    <property type="entry name" value="RmlC_Cupin_sf"/>
</dbReference>
<protein>
    <recommendedName>
        <fullName evidence="1">Cupin type-2 domain-containing protein</fullName>
    </recommendedName>
</protein>
<dbReference type="Gene3D" id="2.60.120.10">
    <property type="entry name" value="Jelly Rolls"/>
    <property type="match status" value="1"/>
</dbReference>
<evidence type="ECO:0000313" key="2">
    <source>
        <dbReference type="EMBL" id="GAA5159683.1"/>
    </source>
</evidence>